<feature type="region of interest" description="Disordered" evidence="1">
    <location>
        <begin position="252"/>
        <end position="340"/>
    </location>
</feature>
<dbReference type="Pfam" id="PF14111">
    <property type="entry name" value="DUF4283"/>
    <property type="match status" value="1"/>
</dbReference>
<protein>
    <submittedName>
        <fullName evidence="4">Kinesin KP1-like isoform X1</fullName>
    </submittedName>
</protein>
<gene>
    <name evidence="4" type="ORF">G2W53_035034</name>
</gene>
<feature type="domain" description="Zinc knuckle CX2CX4HX4C" evidence="3">
    <location>
        <begin position="171"/>
        <end position="219"/>
    </location>
</feature>
<organism evidence="4 5">
    <name type="scientific">Senna tora</name>
    <dbReference type="NCBI Taxonomy" id="362788"/>
    <lineage>
        <taxon>Eukaryota</taxon>
        <taxon>Viridiplantae</taxon>
        <taxon>Streptophyta</taxon>
        <taxon>Embryophyta</taxon>
        <taxon>Tracheophyta</taxon>
        <taxon>Spermatophyta</taxon>
        <taxon>Magnoliopsida</taxon>
        <taxon>eudicotyledons</taxon>
        <taxon>Gunneridae</taxon>
        <taxon>Pentapetalae</taxon>
        <taxon>rosids</taxon>
        <taxon>fabids</taxon>
        <taxon>Fabales</taxon>
        <taxon>Fabaceae</taxon>
        <taxon>Caesalpinioideae</taxon>
        <taxon>Cassia clade</taxon>
        <taxon>Senna</taxon>
    </lineage>
</organism>
<name>A0A834SRP1_9FABA</name>
<dbReference type="Pfam" id="PF14392">
    <property type="entry name" value="zf-CCHC_4"/>
    <property type="match status" value="1"/>
</dbReference>
<evidence type="ECO:0000259" key="2">
    <source>
        <dbReference type="Pfam" id="PF14111"/>
    </source>
</evidence>
<dbReference type="EMBL" id="JAAIUW010000011">
    <property type="protein sequence ID" value="KAF7808291.1"/>
    <property type="molecule type" value="Genomic_DNA"/>
</dbReference>
<proteinExistence type="predicted"/>
<feature type="compositionally biased region" description="Basic and acidic residues" evidence="1">
    <location>
        <begin position="284"/>
        <end position="303"/>
    </location>
</feature>
<dbReference type="InterPro" id="IPR040256">
    <property type="entry name" value="At4g02000-like"/>
</dbReference>
<evidence type="ECO:0000256" key="1">
    <source>
        <dbReference type="SAM" id="MobiDB-lite"/>
    </source>
</evidence>
<dbReference type="OrthoDB" id="1434627at2759"/>
<sequence length="340" mass="37547">MDNQEGMGDNTVGDEFSIDLQIGTQETGEVGTHSLLEKIISDEPIDSSAATYIIIKSCSNPPGLDIVNLVENTLLFNFKDAETAQRIMNEAPSNVLGKLLCLQKWSPELTLDEVHYCRSPFWIQIHNVPPEGFSMANVERIARKVGDVMEVEKLIINNKIVRGFMRARVMVDITKPLETGYFINRRTCPPVWANIFYEKLEIYCCNCGCIGHEQKICKKVTARDPWDPDTPRYGPCLGVPPSMHLRNSSLVLGSKDEGDHGEGGGQYAPGEESGAAGDGDGSECDGKGSTFERHKVGKSEQGTRGRTSGNSKDTHATWQKRPKNLVGVVSPKKCRTKLFK</sequence>
<evidence type="ECO:0000313" key="5">
    <source>
        <dbReference type="Proteomes" id="UP000634136"/>
    </source>
</evidence>
<comment type="caution">
    <text evidence="4">The sequence shown here is derived from an EMBL/GenBank/DDBJ whole genome shotgun (WGS) entry which is preliminary data.</text>
</comment>
<evidence type="ECO:0000259" key="3">
    <source>
        <dbReference type="Pfam" id="PF14392"/>
    </source>
</evidence>
<dbReference type="InterPro" id="IPR025836">
    <property type="entry name" value="Zn_knuckle_CX2CX4HX4C"/>
</dbReference>
<reference evidence="4" key="1">
    <citation type="submission" date="2020-09" db="EMBL/GenBank/DDBJ databases">
        <title>Genome-Enabled Discovery of Anthraquinone Biosynthesis in Senna tora.</title>
        <authorList>
            <person name="Kang S.-H."/>
            <person name="Pandey R.P."/>
            <person name="Lee C.-M."/>
            <person name="Sim J.-S."/>
            <person name="Jeong J.-T."/>
            <person name="Choi B.-S."/>
            <person name="Jung M."/>
            <person name="Ginzburg D."/>
            <person name="Zhao K."/>
            <person name="Won S.Y."/>
            <person name="Oh T.-J."/>
            <person name="Yu Y."/>
            <person name="Kim N.-H."/>
            <person name="Lee O.R."/>
            <person name="Lee T.-H."/>
            <person name="Bashyal P."/>
            <person name="Kim T.-S."/>
            <person name="Lee W.-H."/>
            <person name="Kawkins C."/>
            <person name="Kim C.-K."/>
            <person name="Kim J.S."/>
            <person name="Ahn B.O."/>
            <person name="Rhee S.Y."/>
            <person name="Sohng J.K."/>
        </authorList>
    </citation>
    <scope>NUCLEOTIDE SEQUENCE</scope>
    <source>
        <tissue evidence="4">Leaf</tissue>
    </source>
</reference>
<accession>A0A834SRP1</accession>
<dbReference type="PANTHER" id="PTHR31286:SF178">
    <property type="entry name" value="DUF4283 DOMAIN-CONTAINING PROTEIN"/>
    <property type="match status" value="1"/>
</dbReference>
<evidence type="ECO:0000313" key="4">
    <source>
        <dbReference type="EMBL" id="KAF7808291.1"/>
    </source>
</evidence>
<dbReference type="PANTHER" id="PTHR31286">
    <property type="entry name" value="GLYCINE-RICH CELL WALL STRUCTURAL PROTEIN 1.8-LIKE"/>
    <property type="match status" value="1"/>
</dbReference>
<dbReference type="InterPro" id="IPR025558">
    <property type="entry name" value="DUF4283"/>
</dbReference>
<feature type="domain" description="DUF4283" evidence="2">
    <location>
        <begin position="33"/>
        <end position="112"/>
    </location>
</feature>
<keyword evidence="5" id="KW-1185">Reference proteome</keyword>
<dbReference type="AlphaFoldDB" id="A0A834SRP1"/>
<dbReference type="Proteomes" id="UP000634136">
    <property type="component" value="Unassembled WGS sequence"/>
</dbReference>